<protein>
    <submittedName>
        <fullName evidence="2">ORF23</fullName>
    </submittedName>
</protein>
<keyword evidence="1" id="KW-1133">Transmembrane helix</keyword>
<reference evidence="2" key="1">
    <citation type="journal article" date="2024" name="Environ. Microbiol. Rep.">
        <title>Hiding in plain sight: The discovery of complete genomes of 11 hypothetical spindle-shaped viruses that putatively infect mesophilic ammonia-oxidizing archaea.</title>
        <authorList>
            <person name="Ni Y."/>
            <person name="Xu T."/>
            <person name="Yan S."/>
            <person name="Chen L."/>
            <person name="Wang Y."/>
        </authorList>
    </citation>
    <scope>NUCLEOTIDE SEQUENCE</scope>
    <source>
        <strain evidence="2">NBC1</strain>
    </source>
</reference>
<organism evidence="2">
    <name type="scientific">Nitrosopumilaceae spindle-shaped virus</name>
    <dbReference type="NCBI Taxonomy" id="3065433"/>
    <lineage>
        <taxon>Viruses</taxon>
    </lineage>
</organism>
<feature type="transmembrane region" description="Helical" evidence="1">
    <location>
        <begin position="256"/>
        <end position="277"/>
    </location>
</feature>
<keyword evidence="1" id="KW-0472">Membrane</keyword>
<reference evidence="2" key="2">
    <citation type="submission" date="2024-03" db="EMBL/GenBank/DDBJ databases">
        <authorList>
            <person name="Ni Y."/>
            <person name="Xu T."/>
            <person name="Yan S."/>
            <person name="Chen L."/>
            <person name="Wang Y."/>
        </authorList>
    </citation>
    <scope>NUCLEOTIDE SEQUENCE</scope>
    <source>
        <strain evidence="2">NBC1</strain>
    </source>
</reference>
<name>A0AAT9J7A5_9VIRU</name>
<keyword evidence="1" id="KW-0812">Transmembrane</keyword>
<evidence type="ECO:0000313" key="2">
    <source>
        <dbReference type="EMBL" id="DBA51881.1"/>
    </source>
</evidence>
<proteinExistence type="predicted"/>
<dbReference type="EMBL" id="BK067786">
    <property type="protein sequence ID" value="DBA51881.1"/>
    <property type="molecule type" value="Genomic_DNA"/>
</dbReference>
<accession>A0AAT9J7A5</accession>
<sequence>MAILNGRDLLSAKYTTAEISDANDQVHYVPIKNMIGDYFVAELNGQLFAFTMKGARILTHRKTATKSFRVVQFDTSHYSSIKPETKELEIVLKKNALHPVDRMLHDVLRVLGRREKETFGKFLVGNQSFDTEVEANDYLDSLNDEDKKITTVDEDGHEVTEMLKVKWDVHDIDDLIRIFRSKEGEFPKQVQQMKQYLDELDVKQVVTPVRKITDFIQKDLIATSPSYLGGLLLNYHRVNGELRKLTNSPEKPTGSFMKIAVIGLIIGMGVFAVAFMANEGYFDGIMEFTDNLGTIQEGFKGIPSPTQGIQRGGATAGGGIDYSDNGIMASYPEPCKLKEDVNNGVVDYNKLSTFVQDMVDDLEC</sequence>
<evidence type="ECO:0000256" key="1">
    <source>
        <dbReference type="SAM" id="Phobius"/>
    </source>
</evidence>